<accession>A0A2G5HL49</accession>
<dbReference type="EMBL" id="LKMD01000105">
    <property type="protein sequence ID" value="PIA92942.1"/>
    <property type="molecule type" value="Genomic_DNA"/>
</dbReference>
<feature type="chain" id="PRO_5013855210" evidence="3">
    <location>
        <begin position="17"/>
        <end position="491"/>
    </location>
</feature>
<dbReference type="EMBL" id="CP134187">
    <property type="protein sequence ID" value="WPB01393.1"/>
    <property type="molecule type" value="Genomic_DNA"/>
</dbReference>
<dbReference type="AlphaFoldDB" id="A0A2G5HL49"/>
<keyword evidence="1" id="KW-0175">Coiled coil</keyword>
<feature type="compositionally biased region" description="Low complexity" evidence="2">
    <location>
        <begin position="427"/>
        <end position="444"/>
    </location>
</feature>
<keyword evidence="7" id="KW-1185">Reference proteome</keyword>
<keyword evidence="3" id="KW-0732">Signal</keyword>
<proteinExistence type="predicted"/>
<dbReference type="Proteomes" id="UP001302367">
    <property type="component" value="Chromosome 4"/>
</dbReference>
<evidence type="ECO:0000313" key="4">
    <source>
        <dbReference type="EMBL" id="PIA92942.1"/>
    </source>
</evidence>
<feature type="compositionally biased region" description="Basic and acidic residues" evidence="2">
    <location>
        <begin position="272"/>
        <end position="308"/>
    </location>
</feature>
<evidence type="ECO:0000256" key="1">
    <source>
        <dbReference type="SAM" id="Coils"/>
    </source>
</evidence>
<feature type="region of interest" description="Disordered" evidence="2">
    <location>
        <begin position="420"/>
        <end position="465"/>
    </location>
</feature>
<evidence type="ECO:0000313" key="6">
    <source>
        <dbReference type="Proteomes" id="UP000230605"/>
    </source>
</evidence>
<feature type="compositionally biased region" description="Basic and acidic residues" evidence="2">
    <location>
        <begin position="456"/>
        <end position="465"/>
    </location>
</feature>
<evidence type="ECO:0000256" key="2">
    <source>
        <dbReference type="SAM" id="MobiDB-lite"/>
    </source>
</evidence>
<sequence length="491" mass="53676">MKSSIIACGLVSLASATAIPKAQKPPGHPIDPNAQPTLIYVDTATEEAKGKRCGTWEATEGHKNTFWPTCTAWLPDPSHQEDYTLVVASIVKGKCPQWTLLAKGNYVTPYCGGHGTLSRAEIIHATEQPAQQQKREEAVHGHKGKRNVAKDDDEKPPSPPYASGSATSTGYATGSVTSTVHATGSVTSTASSSSGPAIETASSSTGSVTQTGSSSSAVGTIPPTELVKLIAPLTKQVEQIEAELRPAKGQLRKLDPTNPLAMGGAEEDESKEESKQSEDKPKEDKRRAGPEDEEPEKRNEEDLNDDLRANHLSHKIHLPDDDILRDPLKPEYRFLHDPEWTHIFELEHQNTKRQFPPGPAPKFDTASGQTVASLTQRITKLTEELKVAKSQLQAYRTTQKHQNEHPMETEEALGYGQGTTMTPVRPKQPQKQEQAAQGATVVGQGQKGGGGRNKKEKVEEKETQERKRMVIWNWDALDSDDKPMTKFVQDE</sequence>
<name>A0A2G5HL49_CERBT</name>
<evidence type="ECO:0000256" key="3">
    <source>
        <dbReference type="SAM" id="SignalP"/>
    </source>
</evidence>
<reference evidence="5 7" key="2">
    <citation type="submission" date="2023-09" db="EMBL/GenBank/DDBJ databases">
        <title>Complete-Gapless Cercospora beticola genome.</title>
        <authorList>
            <person name="Wyatt N.A."/>
            <person name="Spanner R.E."/>
            <person name="Bolton M.D."/>
        </authorList>
    </citation>
    <scope>NUCLEOTIDE SEQUENCE [LARGE SCALE GENOMIC DNA]</scope>
    <source>
        <strain evidence="5">Cb09-40</strain>
    </source>
</reference>
<reference evidence="4 6" key="1">
    <citation type="submission" date="2015-10" db="EMBL/GenBank/DDBJ databases">
        <title>The cercosporin biosynthetic gene cluster was horizontally transferred to several fungal lineages and shown to be expanded in Cercospora beticola based on microsynteny with recipient genomes.</title>
        <authorList>
            <person name="De Jonge R."/>
            <person name="Ebert M.K."/>
            <person name="Suttle J.C."/>
            <person name="Jurick Ii W.M."/>
            <person name="Secor G.A."/>
            <person name="Thomma B.P."/>
            <person name="Van De Peer Y."/>
            <person name="Bolton M.D."/>
        </authorList>
    </citation>
    <scope>NUCLEOTIDE SEQUENCE [LARGE SCALE GENOMIC DNA]</scope>
    <source>
        <strain evidence="4 6">09-40</strain>
    </source>
</reference>
<feature type="region of interest" description="Disordered" evidence="2">
    <location>
        <begin position="244"/>
        <end position="308"/>
    </location>
</feature>
<protein>
    <submittedName>
        <fullName evidence="4">Uncharacterized protein</fullName>
    </submittedName>
</protein>
<organism evidence="4 6">
    <name type="scientific">Cercospora beticola</name>
    <name type="common">Sugarbeet leaf spot fungus</name>
    <dbReference type="NCBI Taxonomy" id="122368"/>
    <lineage>
        <taxon>Eukaryota</taxon>
        <taxon>Fungi</taxon>
        <taxon>Dikarya</taxon>
        <taxon>Ascomycota</taxon>
        <taxon>Pezizomycotina</taxon>
        <taxon>Dothideomycetes</taxon>
        <taxon>Dothideomycetidae</taxon>
        <taxon>Mycosphaerellales</taxon>
        <taxon>Mycosphaerellaceae</taxon>
        <taxon>Cercospora</taxon>
    </lineage>
</organism>
<feature type="coiled-coil region" evidence="1">
    <location>
        <begin position="371"/>
        <end position="398"/>
    </location>
</feature>
<feature type="signal peptide" evidence="3">
    <location>
        <begin position="1"/>
        <end position="16"/>
    </location>
</feature>
<feature type="region of interest" description="Disordered" evidence="2">
    <location>
        <begin position="126"/>
        <end position="169"/>
    </location>
</feature>
<gene>
    <name evidence="4" type="ORF">CB0940_04176</name>
    <name evidence="5" type="ORF">RHO25_006019</name>
</gene>
<evidence type="ECO:0000313" key="5">
    <source>
        <dbReference type="EMBL" id="WPB01393.1"/>
    </source>
</evidence>
<dbReference type="Proteomes" id="UP000230605">
    <property type="component" value="Chromosome 4"/>
</dbReference>
<feature type="region of interest" description="Disordered" evidence="2">
    <location>
        <begin position="185"/>
        <end position="220"/>
    </location>
</feature>
<evidence type="ECO:0000313" key="7">
    <source>
        <dbReference type="Proteomes" id="UP001302367"/>
    </source>
</evidence>
<dbReference type="OrthoDB" id="3648676at2759"/>